<gene>
    <name evidence="1" type="ORF">N782_18490</name>
</gene>
<dbReference type="OrthoDB" id="2564399at2"/>
<accession>A0A0A2TBQ8</accession>
<dbReference type="Proteomes" id="UP000030147">
    <property type="component" value="Unassembled WGS sequence"/>
</dbReference>
<protein>
    <recommendedName>
        <fullName evidence="3">Replication protein</fullName>
    </recommendedName>
</protein>
<dbReference type="RefSeq" id="WP_036822737.1">
    <property type="nucleotide sequence ID" value="NZ_AVBF01000060.1"/>
</dbReference>
<keyword evidence="2" id="KW-1185">Reference proteome</keyword>
<proteinExistence type="predicted"/>
<dbReference type="eggNOG" id="ENOG5033D1T">
    <property type="taxonomic scope" value="Bacteria"/>
</dbReference>
<sequence>MTNYRVVDEDGVIVEGAKVIPLEQQKAISKAKEKETVINKSKNPFVFTEMDGLQESLSKLNNKDLGYLLIMQTYIDYKNMIKLKNDSKLPMNKKQLQQMLKIKSDKTLRNLLKRLESKGFIYSNTVELYGKSHKAFFIADKYCFRKGVSGAYKNRKTNNAVKVFIKSLQDVFSQGGTQPADIGFIYKTIPYIHYESNMLTVTPNEKELSEIKFLTINGLAKLLGLSRVDTTNKLGSIVWNGQYVFARTKVGAMKELSVKVNPYVLYRQSGDPTGAIGAEFVATPYINS</sequence>
<comment type="caution">
    <text evidence="1">The sequence shown here is derived from an EMBL/GenBank/DDBJ whole genome shotgun (WGS) entry which is preliminary data.</text>
</comment>
<reference evidence="1 2" key="1">
    <citation type="journal article" date="2015" name="Stand. Genomic Sci.">
        <title>High quality draft genome sequence of the moderately halophilic bacterium Pontibacillus yanchengensis Y32(T) and comparison among Pontibacillus genomes.</title>
        <authorList>
            <person name="Huang J."/>
            <person name="Qiao Z.X."/>
            <person name="Tang J.W."/>
            <person name="Wang G."/>
        </authorList>
    </citation>
    <scope>NUCLEOTIDE SEQUENCE [LARGE SCALE GENOMIC DNA]</scope>
    <source>
        <strain evidence="1 2">Y32</strain>
    </source>
</reference>
<evidence type="ECO:0000313" key="2">
    <source>
        <dbReference type="Proteomes" id="UP000030147"/>
    </source>
</evidence>
<name>A0A0A2TBQ8_9BACI</name>
<dbReference type="STRING" id="1385514.N782_18490"/>
<evidence type="ECO:0008006" key="3">
    <source>
        <dbReference type="Google" id="ProtNLM"/>
    </source>
</evidence>
<dbReference type="AlphaFoldDB" id="A0A0A2TBQ8"/>
<dbReference type="EMBL" id="AVBF01000060">
    <property type="protein sequence ID" value="KGP71511.1"/>
    <property type="molecule type" value="Genomic_DNA"/>
</dbReference>
<organism evidence="1 2">
    <name type="scientific">Pontibacillus yanchengensis Y32</name>
    <dbReference type="NCBI Taxonomy" id="1385514"/>
    <lineage>
        <taxon>Bacteria</taxon>
        <taxon>Bacillati</taxon>
        <taxon>Bacillota</taxon>
        <taxon>Bacilli</taxon>
        <taxon>Bacillales</taxon>
        <taxon>Bacillaceae</taxon>
        <taxon>Pontibacillus</taxon>
    </lineage>
</organism>
<evidence type="ECO:0000313" key="1">
    <source>
        <dbReference type="EMBL" id="KGP71511.1"/>
    </source>
</evidence>